<reference evidence="1" key="1">
    <citation type="journal article" date="2014" name="Genome Biol. Evol.">
        <title>Pangenome evidence for extensive interdomain horizontal transfer affecting lineage core and shell genes in uncultured planktonic thaumarchaeota and euryarchaeota.</title>
        <authorList>
            <person name="Deschamps P."/>
            <person name="Zivanovic Y."/>
            <person name="Moreira D."/>
            <person name="Rodriguez-Valera F."/>
            <person name="Lopez-Garcia P."/>
        </authorList>
    </citation>
    <scope>NUCLEOTIDE SEQUENCE</scope>
</reference>
<dbReference type="EMBL" id="KF901215">
    <property type="protein sequence ID" value="AIF22686.1"/>
    <property type="molecule type" value="Genomic_DNA"/>
</dbReference>
<dbReference type="AlphaFoldDB" id="A0A075I252"/>
<protein>
    <submittedName>
        <fullName evidence="1">Uncharacterized protein</fullName>
    </submittedName>
</protein>
<evidence type="ECO:0000313" key="1">
    <source>
        <dbReference type="EMBL" id="AIF22686.1"/>
    </source>
</evidence>
<sequence length="49" mass="5443">MPDLKIQHILTLAELLSKGAKHNFVQITTSSLGKNIKNLNSLPQNISWS</sequence>
<organism evidence="1">
    <name type="scientific">uncultured marine thaumarchaeote SAT1000_10_F12</name>
    <dbReference type="NCBI Taxonomy" id="1456373"/>
    <lineage>
        <taxon>Archaea</taxon>
        <taxon>Nitrososphaerota</taxon>
        <taxon>environmental samples</taxon>
    </lineage>
</organism>
<proteinExistence type="predicted"/>
<accession>A0A075I252</accession>
<name>A0A075I252_9ARCH</name>